<keyword evidence="4" id="KW-0539">Nucleus</keyword>
<dbReference type="Proteomes" id="UP000823775">
    <property type="component" value="Unassembled WGS sequence"/>
</dbReference>
<evidence type="ECO:0000256" key="2">
    <source>
        <dbReference type="ARBA" id="ARBA00023125"/>
    </source>
</evidence>
<evidence type="ECO:0000259" key="5">
    <source>
        <dbReference type="PROSITE" id="PS51005"/>
    </source>
</evidence>
<keyword evidence="7" id="KW-1185">Reference proteome</keyword>
<accession>A0ABS8TJI7</accession>
<dbReference type="PROSITE" id="PS51005">
    <property type="entry name" value="NAC"/>
    <property type="match status" value="1"/>
</dbReference>
<dbReference type="SUPFAM" id="SSF101941">
    <property type="entry name" value="NAC domain"/>
    <property type="match status" value="1"/>
</dbReference>
<feature type="domain" description="NAC" evidence="5">
    <location>
        <begin position="66"/>
        <end position="221"/>
    </location>
</feature>
<organism evidence="6 7">
    <name type="scientific">Datura stramonium</name>
    <name type="common">Jimsonweed</name>
    <name type="synonym">Common thornapple</name>
    <dbReference type="NCBI Taxonomy" id="4076"/>
    <lineage>
        <taxon>Eukaryota</taxon>
        <taxon>Viridiplantae</taxon>
        <taxon>Streptophyta</taxon>
        <taxon>Embryophyta</taxon>
        <taxon>Tracheophyta</taxon>
        <taxon>Spermatophyta</taxon>
        <taxon>Magnoliopsida</taxon>
        <taxon>eudicotyledons</taxon>
        <taxon>Gunneridae</taxon>
        <taxon>Pentapetalae</taxon>
        <taxon>asterids</taxon>
        <taxon>lamiids</taxon>
        <taxon>Solanales</taxon>
        <taxon>Solanaceae</taxon>
        <taxon>Solanoideae</taxon>
        <taxon>Datureae</taxon>
        <taxon>Datura</taxon>
    </lineage>
</organism>
<evidence type="ECO:0000256" key="3">
    <source>
        <dbReference type="ARBA" id="ARBA00023163"/>
    </source>
</evidence>
<protein>
    <recommendedName>
        <fullName evidence="5">NAC domain-containing protein</fullName>
    </recommendedName>
</protein>
<proteinExistence type="predicted"/>
<keyword evidence="3" id="KW-0804">Transcription</keyword>
<keyword evidence="1" id="KW-0805">Transcription regulation</keyword>
<name>A0ABS8TJI7_DATST</name>
<dbReference type="PANTHER" id="PTHR31719:SF179">
    <property type="entry name" value="OS08G0148400 PROTEIN"/>
    <property type="match status" value="1"/>
</dbReference>
<dbReference type="PANTHER" id="PTHR31719">
    <property type="entry name" value="NAC TRANSCRIPTION FACTOR 56"/>
    <property type="match status" value="1"/>
</dbReference>
<sequence length="431" mass="48916">MENHHSSSSPTNNANYMSKEDLVISGNHINKLPISAVFSNNNNNSSNNGDHQINSAEEIEAYINSFPPGFRFCPTDDELITHYLKRKLDNLPLQPNKIYEMNIYKYNPETIAAHVKPTTAEKVWYILTPRDRKYRNGSRPSRSAGDGYWKATGADKKIEDHTDKIIGVKKALVFYVGKAPKGNKTDWIMHEYRVPQIPNITSRDAHDWTLDEWVLCKIYKKSDKNNTTCTQRKRSREDYESVDEEIVDTGDGGQVQVQVHESPNENLSSHDELHDTFSEVAGQNYIANNLTNDNHATTTTTFYPQVSARFSNFPQSSYTSWSSGILHEGGTSMRNDRFPHQYVPSPISSAVRGTNSSIGYDHTMKSEGFGTPGFSSSINGGYTSQEYYEFNSNADQRDPMECVDEYLVHNYDWVDEYLVNNCEISKSKGDC</sequence>
<comment type="caution">
    <text evidence="6">The sequence shown here is derived from an EMBL/GenBank/DDBJ whole genome shotgun (WGS) entry which is preliminary data.</text>
</comment>
<evidence type="ECO:0000313" key="6">
    <source>
        <dbReference type="EMBL" id="MCD7471682.1"/>
    </source>
</evidence>
<dbReference type="EMBL" id="JACEIK010001711">
    <property type="protein sequence ID" value="MCD7471682.1"/>
    <property type="molecule type" value="Genomic_DNA"/>
</dbReference>
<evidence type="ECO:0000256" key="1">
    <source>
        <dbReference type="ARBA" id="ARBA00023015"/>
    </source>
</evidence>
<keyword evidence="2" id="KW-0238">DNA-binding</keyword>
<dbReference type="InterPro" id="IPR036093">
    <property type="entry name" value="NAC_dom_sf"/>
</dbReference>
<evidence type="ECO:0000313" key="7">
    <source>
        <dbReference type="Proteomes" id="UP000823775"/>
    </source>
</evidence>
<dbReference type="Gene3D" id="2.170.150.80">
    <property type="entry name" value="NAC domain"/>
    <property type="match status" value="1"/>
</dbReference>
<evidence type="ECO:0000256" key="4">
    <source>
        <dbReference type="ARBA" id="ARBA00023242"/>
    </source>
</evidence>
<gene>
    <name evidence="6" type="ORF">HAX54_012297</name>
</gene>
<dbReference type="Pfam" id="PF02365">
    <property type="entry name" value="NAM"/>
    <property type="match status" value="1"/>
</dbReference>
<reference evidence="6 7" key="1">
    <citation type="journal article" date="2021" name="BMC Genomics">
        <title>Datura genome reveals duplications of psychoactive alkaloid biosynthetic genes and high mutation rate following tissue culture.</title>
        <authorList>
            <person name="Rajewski A."/>
            <person name="Carter-House D."/>
            <person name="Stajich J."/>
            <person name="Litt A."/>
        </authorList>
    </citation>
    <scope>NUCLEOTIDE SEQUENCE [LARGE SCALE GENOMIC DNA]</scope>
    <source>
        <strain evidence="6">AR-01</strain>
    </source>
</reference>
<dbReference type="InterPro" id="IPR003441">
    <property type="entry name" value="NAC-dom"/>
</dbReference>